<feature type="region of interest" description="Disordered" evidence="1">
    <location>
        <begin position="1"/>
        <end position="25"/>
    </location>
</feature>
<protein>
    <submittedName>
        <fullName evidence="2">Polycystin-2 bundle, trimer, Disease mutation.9A</fullName>
    </submittedName>
</protein>
<name>A0A8S5SGN6_9CAUD</name>
<proteinExistence type="predicted"/>
<reference evidence="2" key="1">
    <citation type="journal article" date="2021" name="Proc. Natl. Acad. Sci. U.S.A.">
        <title>A Catalog of Tens of Thousands of Viruses from Human Metagenomes Reveals Hidden Associations with Chronic Diseases.</title>
        <authorList>
            <person name="Tisza M.J."/>
            <person name="Buck C.B."/>
        </authorList>
    </citation>
    <scope>NUCLEOTIDE SEQUENCE</scope>
    <source>
        <strain evidence="2">CtzyE57</strain>
    </source>
</reference>
<accession>A0A8S5SGN6</accession>
<organism evidence="2">
    <name type="scientific">Siphoviridae sp. ctzyE57</name>
    <dbReference type="NCBI Taxonomy" id="2827982"/>
    <lineage>
        <taxon>Viruses</taxon>
        <taxon>Duplodnaviria</taxon>
        <taxon>Heunggongvirae</taxon>
        <taxon>Uroviricota</taxon>
        <taxon>Caudoviricetes</taxon>
    </lineage>
</organism>
<dbReference type="EMBL" id="BK032592">
    <property type="protein sequence ID" value="DAF50088.1"/>
    <property type="molecule type" value="Genomic_DNA"/>
</dbReference>
<sequence>MRKFCPRMQHERPQTPPPKCRISDNYSKGGENDMAYGYAYGNQTVTPNSYFNANYTPPPLPMSTAQQQQIQPQTNVNWIYVNGIQGARDHIVQPGQTAWMMDNNDPVIYVKAVDMMGSTTFKAMLLTDYNISNSSQNVQQSAVDTSQFVKTDDFDKLSARMGELENRLSTLVNEIGGLNT</sequence>
<evidence type="ECO:0000256" key="1">
    <source>
        <dbReference type="SAM" id="MobiDB-lite"/>
    </source>
</evidence>
<evidence type="ECO:0000313" key="2">
    <source>
        <dbReference type="EMBL" id="DAF50088.1"/>
    </source>
</evidence>